<dbReference type="NCBIfam" id="NF038127">
    <property type="entry name" value="FDP_fam"/>
    <property type="match status" value="1"/>
</dbReference>
<accession>A0A1I3W3Y2</accession>
<keyword evidence="1" id="KW-0812">Transmembrane</keyword>
<evidence type="ECO:0000313" key="4">
    <source>
        <dbReference type="Proteomes" id="UP000199630"/>
    </source>
</evidence>
<evidence type="ECO:0000313" key="3">
    <source>
        <dbReference type="EMBL" id="SFK02344.1"/>
    </source>
</evidence>
<keyword evidence="1" id="KW-0472">Membrane</keyword>
<keyword evidence="2" id="KW-0732">Signal</keyword>
<dbReference type="EMBL" id="FORH01000008">
    <property type="protein sequence ID" value="SFK02344.1"/>
    <property type="molecule type" value="Genomic_DNA"/>
</dbReference>
<keyword evidence="4" id="KW-1185">Reference proteome</keyword>
<name>A0A1I3W3Y2_9RHOB</name>
<dbReference type="InterPro" id="IPR022472">
    <property type="entry name" value="VPLPA-CTERM"/>
</dbReference>
<evidence type="ECO:0000256" key="2">
    <source>
        <dbReference type="SAM" id="SignalP"/>
    </source>
</evidence>
<dbReference type="RefSeq" id="WP_143093125.1">
    <property type="nucleotide sequence ID" value="NZ_FORH01000008.1"/>
</dbReference>
<reference evidence="4" key="1">
    <citation type="submission" date="2016-10" db="EMBL/GenBank/DDBJ databases">
        <authorList>
            <person name="Varghese N."/>
            <person name="Submissions S."/>
        </authorList>
    </citation>
    <scope>NUCLEOTIDE SEQUENCE [LARGE SCALE GENOMIC DNA]</scope>
    <source>
        <strain evidence="4">DSM 26471</strain>
    </source>
</reference>
<dbReference type="NCBIfam" id="TIGR03370">
    <property type="entry name" value="VPLPA-CTERM"/>
    <property type="match status" value="1"/>
</dbReference>
<dbReference type="OrthoDB" id="6117416at2"/>
<dbReference type="Proteomes" id="UP000199630">
    <property type="component" value="Unassembled WGS sequence"/>
</dbReference>
<feature type="chain" id="PRO_5011635813" evidence="2">
    <location>
        <begin position="25"/>
        <end position="184"/>
    </location>
</feature>
<keyword evidence="1" id="KW-1133">Transmembrane helix</keyword>
<evidence type="ECO:0000256" key="1">
    <source>
        <dbReference type="SAM" id="Phobius"/>
    </source>
</evidence>
<organism evidence="3 4">
    <name type="scientific">Celeribacter neptunius</name>
    <dbReference type="NCBI Taxonomy" id="588602"/>
    <lineage>
        <taxon>Bacteria</taxon>
        <taxon>Pseudomonadati</taxon>
        <taxon>Pseudomonadota</taxon>
        <taxon>Alphaproteobacteria</taxon>
        <taxon>Rhodobacterales</taxon>
        <taxon>Roseobacteraceae</taxon>
        <taxon>Celeribacter</taxon>
    </lineage>
</organism>
<feature type="transmembrane region" description="Helical" evidence="1">
    <location>
        <begin position="156"/>
        <end position="175"/>
    </location>
</feature>
<protein>
    <submittedName>
        <fullName evidence="3">VPLPA-CTERM protein sorting domain-containing protein</fullName>
    </submittedName>
</protein>
<proteinExistence type="predicted"/>
<dbReference type="AlphaFoldDB" id="A0A1I3W3Y2"/>
<gene>
    <name evidence="3" type="ORF">SAMN04487991_3569</name>
</gene>
<feature type="signal peptide" evidence="2">
    <location>
        <begin position="1"/>
        <end position="24"/>
    </location>
</feature>
<sequence>MFTMKALGACALLGTLCLGQPSQAATILTETHTITARGAGSVGYSTFSVGSAGMYSMYTMGPTLDPELFLFADLNSDGILDASDTLVGHDDDSCPYSLCGPAGRFSNSLIETVLSVGSYILAVSDFNFSEAEARAGSNNNNMTGDVTLVVNSLPAVPLPAGLPLLATALGGAGLLRRSKRRKTA</sequence>